<dbReference type="PROSITE" id="PS50112">
    <property type="entry name" value="PAS"/>
    <property type="match status" value="1"/>
</dbReference>
<reference evidence="19 20" key="1">
    <citation type="submission" date="2015-12" db="EMBL/GenBank/DDBJ databases">
        <title>Genome sequence of Oceanibaculum pacificum MCCC 1A02656.</title>
        <authorList>
            <person name="Lu L."/>
            <person name="Lai Q."/>
            <person name="Shao Z."/>
            <person name="Qian P."/>
        </authorList>
    </citation>
    <scope>NUCLEOTIDE SEQUENCE [LARGE SCALE GENOMIC DNA]</scope>
    <source>
        <strain evidence="19 20">MCCC 1A02656</strain>
    </source>
</reference>
<dbReference type="SMART" id="SM00086">
    <property type="entry name" value="PAC"/>
    <property type="match status" value="1"/>
</dbReference>
<dbReference type="SMART" id="SM00091">
    <property type="entry name" value="PAS"/>
    <property type="match status" value="1"/>
</dbReference>
<dbReference type="InterPro" id="IPR013767">
    <property type="entry name" value="PAS_fold"/>
</dbReference>
<evidence type="ECO:0000256" key="1">
    <source>
        <dbReference type="ARBA" id="ARBA00000085"/>
    </source>
</evidence>
<dbReference type="GO" id="GO:0006355">
    <property type="term" value="P:regulation of DNA-templated transcription"/>
    <property type="evidence" value="ECO:0007669"/>
    <property type="project" value="InterPro"/>
</dbReference>
<dbReference type="InterPro" id="IPR004358">
    <property type="entry name" value="Sig_transdc_His_kin-like_C"/>
</dbReference>
<evidence type="ECO:0000259" key="18">
    <source>
        <dbReference type="PROSITE" id="PS50839"/>
    </source>
</evidence>
<evidence type="ECO:0000259" key="15">
    <source>
        <dbReference type="PROSITE" id="PS50110"/>
    </source>
</evidence>
<dbReference type="PROSITE" id="PS50109">
    <property type="entry name" value="HIS_KIN"/>
    <property type="match status" value="1"/>
</dbReference>
<dbReference type="Gene3D" id="3.30.450.350">
    <property type="entry name" value="CHASE domain"/>
    <property type="match status" value="1"/>
</dbReference>
<evidence type="ECO:0000256" key="8">
    <source>
        <dbReference type="ARBA" id="ARBA00022777"/>
    </source>
</evidence>
<feature type="domain" description="CHASE" evidence="18">
    <location>
        <begin position="79"/>
        <end position="226"/>
    </location>
</feature>
<keyword evidence="9" id="KW-0067">ATP-binding</keyword>
<dbReference type="Gene3D" id="1.10.287.130">
    <property type="match status" value="1"/>
</dbReference>
<dbReference type="SMART" id="SM00388">
    <property type="entry name" value="HisKA"/>
    <property type="match status" value="1"/>
</dbReference>
<dbReference type="SUPFAM" id="SSF52172">
    <property type="entry name" value="CheY-like"/>
    <property type="match status" value="1"/>
</dbReference>
<dbReference type="SMART" id="SM00448">
    <property type="entry name" value="REC"/>
    <property type="match status" value="1"/>
</dbReference>
<dbReference type="CDD" id="cd00130">
    <property type="entry name" value="PAS"/>
    <property type="match status" value="1"/>
</dbReference>
<evidence type="ECO:0000313" key="20">
    <source>
        <dbReference type="Proteomes" id="UP000076400"/>
    </source>
</evidence>
<accession>A0A154VYP0</accession>
<dbReference type="InterPro" id="IPR003594">
    <property type="entry name" value="HATPase_dom"/>
</dbReference>
<dbReference type="EC" id="2.7.13.3" evidence="3"/>
<dbReference type="InterPro" id="IPR036097">
    <property type="entry name" value="HisK_dim/P_sf"/>
</dbReference>
<organism evidence="19 20">
    <name type="scientific">Oceanibaculum pacificum</name>
    <dbReference type="NCBI Taxonomy" id="580166"/>
    <lineage>
        <taxon>Bacteria</taxon>
        <taxon>Pseudomonadati</taxon>
        <taxon>Pseudomonadota</taxon>
        <taxon>Alphaproteobacteria</taxon>
        <taxon>Rhodospirillales</taxon>
        <taxon>Oceanibaculaceae</taxon>
        <taxon>Oceanibaculum</taxon>
    </lineage>
</organism>
<keyword evidence="4 13" id="KW-0597">Phosphoprotein</keyword>
<evidence type="ECO:0000256" key="6">
    <source>
        <dbReference type="ARBA" id="ARBA00022692"/>
    </source>
</evidence>
<dbReference type="InterPro" id="IPR000014">
    <property type="entry name" value="PAS"/>
</dbReference>
<dbReference type="SUPFAM" id="SSF55874">
    <property type="entry name" value="ATPase domain of HSP90 chaperone/DNA topoisomerase II/histidine kinase"/>
    <property type="match status" value="1"/>
</dbReference>
<dbReference type="InterPro" id="IPR006189">
    <property type="entry name" value="CHASE_dom"/>
</dbReference>
<evidence type="ECO:0000256" key="12">
    <source>
        <dbReference type="ARBA" id="ARBA00023136"/>
    </source>
</evidence>
<dbReference type="Pfam" id="PF03924">
    <property type="entry name" value="CHASE"/>
    <property type="match status" value="1"/>
</dbReference>
<evidence type="ECO:0000256" key="5">
    <source>
        <dbReference type="ARBA" id="ARBA00022679"/>
    </source>
</evidence>
<keyword evidence="11" id="KW-0902">Two-component regulatory system</keyword>
<dbReference type="InterPro" id="IPR001789">
    <property type="entry name" value="Sig_transdc_resp-reg_receiver"/>
</dbReference>
<keyword evidence="6" id="KW-0812">Transmembrane</keyword>
<dbReference type="GO" id="GO:0000155">
    <property type="term" value="F:phosphorelay sensor kinase activity"/>
    <property type="evidence" value="ECO:0007669"/>
    <property type="project" value="InterPro"/>
</dbReference>
<dbReference type="Pfam" id="PF00512">
    <property type="entry name" value="HisKA"/>
    <property type="match status" value="1"/>
</dbReference>
<feature type="domain" description="Histidine kinase" evidence="14">
    <location>
        <begin position="509"/>
        <end position="732"/>
    </location>
</feature>
<dbReference type="CDD" id="cd16919">
    <property type="entry name" value="HATPase_CckA-like"/>
    <property type="match status" value="1"/>
</dbReference>
<dbReference type="InterPro" id="IPR036890">
    <property type="entry name" value="HATPase_C_sf"/>
</dbReference>
<evidence type="ECO:0000259" key="16">
    <source>
        <dbReference type="PROSITE" id="PS50112"/>
    </source>
</evidence>
<evidence type="ECO:0000256" key="13">
    <source>
        <dbReference type="PROSITE-ProRule" id="PRU00169"/>
    </source>
</evidence>
<keyword evidence="20" id="KW-1185">Reference proteome</keyword>
<dbReference type="Pfam" id="PF00072">
    <property type="entry name" value="Response_reg"/>
    <property type="match status" value="1"/>
</dbReference>
<dbReference type="SUPFAM" id="SSF55785">
    <property type="entry name" value="PYP-like sensor domain (PAS domain)"/>
    <property type="match status" value="1"/>
</dbReference>
<proteinExistence type="predicted"/>
<dbReference type="GO" id="GO:0005524">
    <property type="term" value="F:ATP binding"/>
    <property type="evidence" value="ECO:0007669"/>
    <property type="project" value="UniProtKB-KW"/>
</dbReference>
<keyword evidence="5" id="KW-0808">Transferase</keyword>
<keyword evidence="10" id="KW-1133">Transmembrane helix</keyword>
<gene>
    <name evidence="19" type="ORF">AUP43_10910</name>
</gene>
<dbReference type="Proteomes" id="UP000076400">
    <property type="component" value="Unassembled WGS sequence"/>
</dbReference>
<sequence length="877" mass="96559">MGIALSGAVYFFAQESDNRRVEQILEFRADWRASNFEEKIKRAAAPVNATGSYVSAHAFLVPEDFQHFVRKLFEAAPPRAIYWAPRVADAGRRNFEASARLLGEAGFEISQWDASGSLVSATQRPEYFPLWLSERFENVPRLDGFDPASDPVFAAAFARARDQGITLAMSATVLSVLTLTEPIYRIIVPVYDSAIIPVTVERRRETLRGFVIGSFAVRKILESAIEYTPRIVETIHFYTDAHEDPSLTDQPLMVYEPSSGVFLKPKDALAQGPAGDGYETVRHFKALGHDWTLISTFPEHVLSEQRSSLPLALLLSGLLSTALVAAYVGRQTVVRNRIEGIVAARTADLSAANRDLGREVEERKRVEIALKQQAETLTAALEALPVAVIYLDHKRRILFWSRAAEKIFGYPAEAILKRPFALQAPDDQAAVDEAFDTVAAGQILRDYPFRCRHKDGRLLDVRFSAAGIFEGKQIRGIVGILEDVTDRQVMEGQLLQAQKMEALGQLTGGLAHDFNNLLLVIMGNLQLLEELRSDDQEIGEFISEAQKAADRGAELVRSLLAFARRQPLRPRAVDINEVVATMTRMLERVLGGQIEVTLQPGKNIWQVMIDPIQVEAALVNLATNARDAMPKGGRLTIATANRRLDADYVAQHPDAVAGDYAMLQVSDTGTGIPPEVMARIFEPFFSTKGPGKGSGLGLSMIFGFMKQSGGHINVYSEVGMGTTFRLYLPRHRGAKEVSEVAPVTVSQGGHETVLVVEDDPALRRLVTHELTNLGYKVRAAENAVTALEVLESGDQIDLVFSDVVMAGKLDGLDLARLVQSRWPAIKVVLTSGFPDAKLDEDVALIRSVRLLSKPYRKAELSALLRSVLDGTPQADDD</sequence>
<evidence type="ECO:0000256" key="10">
    <source>
        <dbReference type="ARBA" id="ARBA00022989"/>
    </source>
</evidence>
<protein>
    <recommendedName>
        <fullName evidence="3">histidine kinase</fullName>
        <ecNumber evidence="3">2.7.13.3</ecNumber>
    </recommendedName>
</protein>
<dbReference type="SUPFAM" id="SSF47384">
    <property type="entry name" value="Homodimeric domain of signal transducing histidine kinase"/>
    <property type="match status" value="1"/>
</dbReference>
<keyword evidence="7" id="KW-0547">Nucleotide-binding</keyword>
<dbReference type="PANTHER" id="PTHR43065">
    <property type="entry name" value="SENSOR HISTIDINE KINASE"/>
    <property type="match status" value="1"/>
</dbReference>
<dbReference type="CDD" id="cd00082">
    <property type="entry name" value="HisKA"/>
    <property type="match status" value="1"/>
</dbReference>
<comment type="subcellular location">
    <subcellularLocation>
        <location evidence="2">Membrane</location>
    </subcellularLocation>
</comment>
<dbReference type="PROSITE" id="PS50110">
    <property type="entry name" value="RESPONSE_REGULATORY"/>
    <property type="match status" value="1"/>
</dbReference>
<feature type="domain" description="Response regulatory" evidence="15">
    <location>
        <begin position="752"/>
        <end position="868"/>
    </location>
</feature>
<dbReference type="RefSeq" id="WP_067557564.1">
    <property type="nucleotide sequence ID" value="NZ_LPXN01000123.1"/>
</dbReference>
<dbReference type="PRINTS" id="PR00344">
    <property type="entry name" value="BCTRLSENSOR"/>
</dbReference>
<dbReference type="STRING" id="580166.AUP43_10910"/>
<name>A0A154VYP0_9PROT</name>
<dbReference type="Gene3D" id="3.40.50.2300">
    <property type="match status" value="1"/>
</dbReference>
<dbReference type="Gene3D" id="3.30.565.10">
    <property type="entry name" value="Histidine kinase-like ATPase, C-terminal domain"/>
    <property type="match status" value="1"/>
</dbReference>
<dbReference type="InterPro" id="IPR000700">
    <property type="entry name" value="PAS-assoc_C"/>
</dbReference>
<evidence type="ECO:0000259" key="17">
    <source>
        <dbReference type="PROSITE" id="PS50113"/>
    </source>
</evidence>
<dbReference type="InterPro" id="IPR011006">
    <property type="entry name" value="CheY-like_superfamily"/>
</dbReference>
<dbReference type="Gene3D" id="3.30.450.20">
    <property type="entry name" value="PAS domain"/>
    <property type="match status" value="1"/>
</dbReference>
<comment type="caution">
    <text evidence="19">The sequence shown here is derived from an EMBL/GenBank/DDBJ whole genome shotgun (WGS) entry which is preliminary data.</text>
</comment>
<dbReference type="InterPro" id="IPR001610">
    <property type="entry name" value="PAC"/>
</dbReference>
<dbReference type="SMART" id="SM01079">
    <property type="entry name" value="CHASE"/>
    <property type="match status" value="1"/>
</dbReference>
<keyword evidence="8" id="KW-0418">Kinase</keyword>
<feature type="domain" description="PAC" evidence="17">
    <location>
        <begin position="445"/>
        <end position="496"/>
    </location>
</feature>
<evidence type="ECO:0000256" key="7">
    <source>
        <dbReference type="ARBA" id="ARBA00022741"/>
    </source>
</evidence>
<evidence type="ECO:0000256" key="4">
    <source>
        <dbReference type="ARBA" id="ARBA00022553"/>
    </source>
</evidence>
<dbReference type="GO" id="GO:0016020">
    <property type="term" value="C:membrane"/>
    <property type="evidence" value="ECO:0007669"/>
    <property type="project" value="UniProtKB-SubCell"/>
</dbReference>
<dbReference type="PANTHER" id="PTHR43065:SF46">
    <property type="entry name" value="C4-DICARBOXYLATE TRANSPORT SENSOR PROTEIN DCTB"/>
    <property type="match status" value="1"/>
</dbReference>
<dbReference type="Pfam" id="PF00989">
    <property type="entry name" value="PAS"/>
    <property type="match status" value="1"/>
</dbReference>
<dbReference type="InterPro" id="IPR005467">
    <property type="entry name" value="His_kinase_dom"/>
</dbReference>
<dbReference type="SMART" id="SM00387">
    <property type="entry name" value="HATPase_c"/>
    <property type="match status" value="1"/>
</dbReference>
<feature type="domain" description="PAS" evidence="16">
    <location>
        <begin position="373"/>
        <end position="442"/>
    </location>
</feature>
<feature type="modified residue" description="4-aspartylphosphate" evidence="13">
    <location>
        <position position="802"/>
    </location>
</feature>
<dbReference type="PROSITE" id="PS50113">
    <property type="entry name" value="PAC"/>
    <property type="match status" value="1"/>
</dbReference>
<dbReference type="AlphaFoldDB" id="A0A154VYP0"/>
<keyword evidence="12" id="KW-0472">Membrane</keyword>
<evidence type="ECO:0000256" key="11">
    <source>
        <dbReference type="ARBA" id="ARBA00023012"/>
    </source>
</evidence>
<evidence type="ECO:0000256" key="9">
    <source>
        <dbReference type="ARBA" id="ARBA00022840"/>
    </source>
</evidence>
<evidence type="ECO:0000313" key="19">
    <source>
        <dbReference type="EMBL" id="KZD06347.1"/>
    </source>
</evidence>
<evidence type="ECO:0000256" key="2">
    <source>
        <dbReference type="ARBA" id="ARBA00004370"/>
    </source>
</evidence>
<evidence type="ECO:0000259" key="14">
    <source>
        <dbReference type="PROSITE" id="PS50109"/>
    </source>
</evidence>
<dbReference type="InterPro" id="IPR035965">
    <property type="entry name" value="PAS-like_dom_sf"/>
</dbReference>
<dbReference type="PROSITE" id="PS50839">
    <property type="entry name" value="CHASE"/>
    <property type="match status" value="1"/>
</dbReference>
<dbReference type="EMBL" id="LPXN01000123">
    <property type="protein sequence ID" value="KZD06347.1"/>
    <property type="molecule type" value="Genomic_DNA"/>
</dbReference>
<evidence type="ECO:0000256" key="3">
    <source>
        <dbReference type="ARBA" id="ARBA00012438"/>
    </source>
</evidence>
<dbReference type="Pfam" id="PF02518">
    <property type="entry name" value="HATPase_c"/>
    <property type="match status" value="1"/>
</dbReference>
<comment type="catalytic activity">
    <reaction evidence="1">
        <text>ATP + protein L-histidine = ADP + protein N-phospho-L-histidine.</text>
        <dbReference type="EC" id="2.7.13.3"/>
    </reaction>
</comment>
<dbReference type="NCBIfam" id="TIGR00229">
    <property type="entry name" value="sensory_box"/>
    <property type="match status" value="1"/>
</dbReference>
<dbReference type="InterPro" id="IPR042240">
    <property type="entry name" value="CHASE_sf"/>
</dbReference>
<dbReference type="InterPro" id="IPR003661">
    <property type="entry name" value="HisK_dim/P_dom"/>
</dbReference>